<gene>
    <name evidence="8" type="ORF">GCM10011349_06020</name>
</gene>
<proteinExistence type="predicted"/>
<sequence length="219" mass="23090">MISDPKLRTGLLIATLFAATVPLAGCDTSQAPDTQPSGDAEATALPGPVASATQTEPTAEPKKSIIRPEVTPSPIAPPPLEPEQIAVRFPDKSDEPDDAGLAAIDTLMASPTFKAGGPITIWGHTDSRGTDTINLKASRKRAEAVRDYLEEKGVAADRMTVIPLGESRPVAPNRNLDGSDNPEGRAKNRRVELRVEPPADEPAAQPTENTEDAADTSED</sequence>
<keyword evidence="6" id="KW-0732">Signal</keyword>
<feature type="chain" id="PRO_5047203255" description="OmpA-like domain-containing protein" evidence="6">
    <location>
        <begin position="25"/>
        <end position="219"/>
    </location>
</feature>
<name>A0ABQ2JCQ6_9SPHN</name>
<comment type="subcellular location">
    <subcellularLocation>
        <location evidence="1">Cell outer membrane</location>
    </subcellularLocation>
</comment>
<evidence type="ECO:0000256" key="5">
    <source>
        <dbReference type="SAM" id="MobiDB-lite"/>
    </source>
</evidence>
<dbReference type="Proteomes" id="UP000605099">
    <property type="component" value="Unassembled WGS sequence"/>
</dbReference>
<dbReference type="Pfam" id="PF00691">
    <property type="entry name" value="OmpA"/>
    <property type="match status" value="1"/>
</dbReference>
<evidence type="ECO:0000313" key="8">
    <source>
        <dbReference type="EMBL" id="GGN42671.1"/>
    </source>
</evidence>
<dbReference type="InterPro" id="IPR006665">
    <property type="entry name" value="OmpA-like"/>
</dbReference>
<dbReference type="InterPro" id="IPR036737">
    <property type="entry name" value="OmpA-like_sf"/>
</dbReference>
<evidence type="ECO:0000256" key="1">
    <source>
        <dbReference type="ARBA" id="ARBA00004442"/>
    </source>
</evidence>
<feature type="domain" description="OmpA-like" evidence="7">
    <location>
        <begin position="76"/>
        <end position="199"/>
    </location>
</feature>
<feature type="region of interest" description="Disordered" evidence="5">
    <location>
        <begin position="25"/>
        <end position="83"/>
    </location>
</feature>
<evidence type="ECO:0000256" key="4">
    <source>
        <dbReference type="PROSITE-ProRule" id="PRU00473"/>
    </source>
</evidence>
<dbReference type="PROSITE" id="PS51123">
    <property type="entry name" value="OMPA_2"/>
    <property type="match status" value="1"/>
</dbReference>
<keyword evidence="2 4" id="KW-0472">Membrane</keyword>
<feature type="compositionally biased region" description="Polar residues" evidence="5">
    <location>
        <begin position="27"/>
        <end position="37"/>
    </location>
</feature>
<dbReference type="SUPFAM" id="SSF103088">
    <property type="entry name" value="OmpA-like"/>
    <property type="match status" value="1"/>
</dbReference>
<dbReference type="InterPro" id="IPR050330">
    <property type="entry name" value="Bact_OuterMem_StrucFunc"/>
</dbReference>
<protein>
    <recommendedName>
        <fullName evidence="7">OmpA-like domain-containing protein</fullName>
    </recommendedName>
</protein>
<dbReference type="CDD" id="cd07185">
    <property type="entry name" value="OmpA_C-like"/>
    <property type="match status" value="1"/>
</dbReference>
<feature type="compositionally biased region" description="Basic and acidic residues" evidence="5">
    <location>
        <begin position="182"/>
        <end position="197"/>
    </location>
</feature>
<organism evidence="8 9">
    <name type="scientific">Novosphingobium indicum</name>
    <dbReference type="NCBI Taxonomy" id="462949"/>
    <lineage>
        <taxon>Bacteria</taxon>
        <taxon>Pseudomonadati</taxon>
        <taxon>Pseudomonadota</taxon>
        <taxon>Alphaproteobacteria</taxon>
        <taxon>Sphingomonadales</taxon>
        <taxon>Sphingomonadaceae</taxon>
        <taxon>Novosphingobium</taxon>
    </lineage>
</organism>
<evidence type="ECO:0000259" key="7">
    <source>
        <dbReference type="PROSITE" id="PS51123"/>
    </source>
</evidence>
<accession>A0ABQ2JCQ6</accession>
<keyword evidence="3" id="KW-0998">Cell outer membrane</keyword>
<dbReference type="PANTHER" id="PTHR30329:SF21">
    <property type="entry name" value="LIPOPROTEIN YIAD-RELATED"/>
    <property type="match status" value="1"/>
</dbReference>
<dbReference type="PANTHER" id="PTHR30329">
    <property type="entry name" value="STATOR ELEMENT OF FLAGELLAR MOTOR COMPLEX"/>
    <property type="match status" value="1"/>
</dbReference>
<keyword evidence="9" id="KW-1185">Reference proteome</keyword>
<evidence type="ECO:0000313" key="9">
    <source>
        <dbReference type="Proteomes" id="UP000605099"/>
    </source>
</evidence>
<evidence type="ECO:0000256" key="6">
    <source>
        <dbReference type="SAM" id="SignalP"/>
    </source>
</evidence>
<feature type="signal peptide" evidence="6">
    <location>
        <begin position="1"/>
        <end position="24"/>
    </location>
</feature>
<feature type="region of interest" description="Disordered" evidence="5">
    <location>
        <begin position="163"/>
        <end position="219"/>
    </location>
</feature>
<evidence type="ECO:0000256" key="3">
    <source>
        <dbReference type="ARBA" id="ARBA00023237"/>
    </source>
</evidence>
<dbReference type="EMBL" id="BMLK01000002">
    <property type="protein sequence ID" value="GGN42671.1"/>
    <property type="molecule type" value="Genomic_DNA"/>
</dbReference>
<comment type="caution">
    <text evidence="8">The sequence shown here is derived from an EMBL/GenBank/DDBJ whole genome shotgun (WGS) entry which is preliminary data.</text>
</comment>
<dbReference type="PRINTS" id="PR01021">
    <property type="entry name" value="OMPADOMAIN"/>
</dbReference>
<dbReference type="InterPro" id="IPR006664">
    <property type="entry name" value="OMP_bac"/>
</dbReference>
<dbReference type="RefSeq" id="WP_188818105.1">
    <property type="nucleotide sequence ID" value="NZ_BMLK01000002.1"/>
</dbReference>
<dbReference type="Gene3D" id="3.30.1330.60">
    <property type="entry name" value="OmpA-like domain"/>
    <property type="match status" value="1"/>
</dbReference>
<reference evidence="9" key="1">
    <citation type="journal article" date="2019" name="Int. J. Syst. Evol. Microbiol.">
        <title>The Global Catalogue of Microorganisms (GCM) 10K type strain sequencing project: providing services to taxonomists for standard genome sequencing and annotation.</title>
        <authorList>
            <consortium name="The Broad Institute Genomics Platform"/>
            <consortium name="The Broad Institute Genome Sequencing Center for Infectious Disease"/>
            <person name="Wu L."/>
            <person name="Ma J."/>
        </authorList>
    </citation>
    <scope>NUCLEOTIDE SEQUENCE [LARGE SCALE GENOMIC DNA]</scope>
    <source>
        <strain evidence="9">CGMCC 1.6784</strain>
    </source>
</reference>
<evidence type="ECO:0000256" key="2">
    <source>
        <dbReference type="ARBA" id="ARBA00023136"/>
    </source>
</evidence>
<feature type="compositionally biased region" description="Acidic residues" evidence="5">
    <location>
        <begin position="209"/>
        <end position="219"/>
    </location>
</feature>